<feature type="domain" description="VTT" evidence="2">
    <location>
        <begin position="57"/>
        <end position="159"/>
    </location>
</feature>
<keyword evidence="1" id="KW-0812">Transmembrane</keyword>
<organism evidence="3 4">
    <name type="scientific">Halodesulfovibrio marinisediminis DSM 17456</name>
    <dbReference type="NCBI Taxonomy" id="1121457"/>
    <lineage>
        <taxon>Bacteria</taxon>
        <taxon>Pseudomonadati</taxon>
        <taxon>Thermodesulfobacteriota</taxon>
        <taxon>Desulfovibrionia</taxon>
        <taxon>Desulfovibrionales</taxon>
        <taxon>Desulfovibrionaceae</taxon>
        <taxon>Halodesulfovibrio</taxon>
    </lineage>
</organism>
<dbReference type="Proteomes" id="UP000184694">
    <property type="component" value="Unassembled WGS sequence"/>
</dbReference>
<keyword evidence="4" id="KW-1185">Reference proteome</keyword>
<evidence type="ECO:0000256" key="1">
    <source>
        <dbReference type="SAM" id="Phobius"/>
    </source>
</evidence>
<dbReference type="AlphaFoldDB" id="A0A1N6E4Y1"/>
<keyword evidence="1" id="KW-0472">Membrane</keyword>
<evidence type="ECO:0000313" key="4">
    <source>
        <dbReference type="Proteomes" id="UP000184694"/>
    </source>
</evidence>
<name>A0A1N6E4Y1_9BACT</name>
<dbReference type="RefSeq" id="WP_245796691.1">
    <property type="nucleotide sequence ID" value="NZ_FSRG01000003.1"/>
</dbReference>
<protein>
    <submittedName>
        <fullName evidence="3">Membrane protein YqaA, SNARE-associated domain</fullName>
    </submittedName>
</protein>
<dbReference type="PANTHER" id="PTHR42709:SF11">
    <property type="entry name" value="DEDA FAMILY PROTEIN"/>
    <property type="match status" value="1"/>
</dbReference>
<dbReference type="InterPro" id="IPR032816">
    <property type="entry name" value="VTT_dom"/>
</dbReference>
<feature type="transmembrane region" description="Helical" evidence="1">
    <location>
        <begin position="136"/>
        <end position="161"/>
    </location>
</feature>
<proteinExistence type="predicted"/>
<feature type="transmembrane region" description="Helical" evidence="1">
    <location>
        <begin position="55"/>
        <end position="75"/>
    </location>
</feature>
<gene>
    <name evidence="3" type="ORF">SAMN02745161_0708</name>
</gene>
<feature type="transmembrane region" description="Helical" evidence="1">
    <location>
        <begin position="173"/>
        <end position="191"/>
    </location>
</feature>
<dbReference type="InterPro" id="IPR051311">
    <property type="entry name" value="DedA_domain"/>
</dbReference>
<dbReference type="STRING" id="1121457.SAMN02745161_0708"/>
<reference evidence="4" key="1">
    <citation type="submission" date="2016-11" db="EMBL/GenBank/DDBJ databases">
        <authorList>
            <person name="Varghese N."/>
            <person name="Submissions S."/>
        </authorList>
    </citation>
    <scope>NUCLEOTIDE SEQUENCE [LARGE SCALE GENOMIC DNA]</scope>
    <source>
        <strain evidence="4">DSM 17456</strain>
    </source>
</reference>
<dbReference type="PANTHER" id="PTHR42709">
    <property type="entry name" value="ALKALINE PHOSPHATASE LIKE PROTEIN"/>
    <property type="match status" value="1"/>
</dbReference>
<accession>A0A1N6E4Y1</accession>
<dbReference type="EMBL" id="FSRG01000003">
    <property type="protein sequence ID" value="SIN78033.1"/>
    <property type="molecule type" value="Genomic_DNA"/>
</dbReference>
<evidence type="ECO:0000313" key="3">
    <source>
        <dbReference type="EMBL" id="SIN78033.1"/>
    </source>
</evidence>
<sequence length="194" mass="21703">MKLMSKVMDWISRSALSPKAKWTLAIVAFTESIIFPLPPDLLLIPMALTQRKKAFFFATICTAASVLGGIVGYYIGYNFMDYVGMPIVRFYNLSNEYVAIKDWYDTYNAWAVAAAGLTPVPYKLCTLSAGAFKVNFGIFLFASVVSRSMRFFAIAGLIYVFGERARYFLEKRFDLVLLAALVLGIAGFVVLKFL</sequence>
<keyword evidence="1" id="KW-1133">Transmembrane helix</keyword>
<dbReference type="Pfam" id="PF09335">
    <property type="entry name" value="VTT_dom"/>
    <property type="match status" value="1"/>
</dbReference>
<dbReference type="GO" id="GO:0005886">
    <property type="term" value="C:plasma membrane"/>
    <property type="evidence" value="ECO:0007669"/>
    <property type="project" value="TreeGrafter"/>
</dbReference>
<evidence type="ECO:0000259" key="2">
    <source>
        <dbReference type="Pfam" id="PF09335"/>
    </source>
</evidence>